<reference evidence="13" key="2">
    <citation type="submission" date="2020-03" db="EMBL/GenBank/DDBJ databases">
        <authorList>
            <person name="Maier C."/>
            <person name="Huptas C."/>
            <person name="von Neubeck M."/>
            <person name="Scherer S."/>
            <person name="Wenning M."/>
            <person name="Lucking G."/>
        </authorList>
    </citation>
    <scope>NUCLEOTIDE SEQUENCE</scope>
    <source>
        <strain evidence="13">WS 5094</strain>
    </source>
</reference>
<evidence type="ECO:0000313" key="17">
    <source>
        <dbReference type="Proteomes" id="UP001212337"/>
    </source>
</evidence>
<evidence type="ECO:0000256" key="8">
    <source>
        <dbReference type="ARBA" id="ARBA00047615"/>
    </source>
</evidence>
<evidence type="ECO:0000256" key="9">
    <source>
        <dbReference type="ARBA" id="ARBA00048478"/>
    </source>
</evidence>
<keyword evidence="4 10" id="KW-0808">Transferase</keyword>
<keyword evidence="6 10" id="KW-0418">Kinase</keyword>
<dbReference type="GO" id="GO:0005829">
    <property type="term" value="C:cytosol"/>
    <property type="evidence" value="ECO:0007669"/>
    <property type="project" value="TreeGrafter"/>
</dbReference>
<dbReference type="GO" id="GO:0006220">
    <property type="term" value="P:pyrimidine nucleotide metabolic process"/>
    <property type="evidence" value="ECO:0007669"/>
    <property type="project" value="UniProtKB-UniRule"/>
</dbReference>
<dbReference type="EMBL" id="CP065202">
    <property type="protein sequence ID" value="QPL30267.1"/>
    <property type="molecule type" value="Genomic_DNA"/>
</dbReference>
<feature type="binding site" evidence="10">
    <location>
        <begin position="12"/>
        <end position="20"/>
    </location>
    <ligand>
        <name>ATP</name>
        <dbReference type="ChEBI" id="CHEBI:30616"/>
    </ligand>
</feature>
<dbReference type="GO" id="GO:0036431">
    <property type="term" value="F:dCMP kinase activity"/>
    <property type="evidence" value="ECO:0007669"/>
    <property type="project" value="InterPro"/>
</dbReference>
<keyword evidence="3 10" id="KW-0963">Cytoplasm</keyword>
<dbReference type="PANTHER" id="PTHR21299">
    <property type="entry name" value="CYTIDYLATE KINASE/PANTOATE-BETA-ALANINE LIGASE"/>
    <property type="match status" value="1"/>
</dbReference>
<evidence type="ECO:0000256" key="2">
    <source>
        <dbReference type="ARBA" id="ARBA00009427"/>
    </source>
</evidence>
<dbReference type="HAMAP" id="MF_00238">
    <property type="entry name" value="Cytidyl_kinase_type1"/>
    <property type="match status" value="1"/>
</dbReference>
<keyword evidence="5 10" id="KW-0547">Nucleotide-binding</keyword>
<dbReference type="EMBL" id="JAQJVI010000001">
    <property type="protein sequence ID" value="MDA7020422.1"/>
    <property type="molecule type" value="Genomic_DNA"/>
</dbReference>
<evidence type="ECO:0000313" key="15">
    <source>
        <dbReference type="Proteomes" id="UP000564604"/>
    </source>
</evidence>
<dbReference type="InterPro" id="IPR011994">
    <property type="entry name" value="Cytidylate_kinase_dom"/>
</dbReference>
<protein>
    <recommendedName>
        <fullName evidence="10">Cytidylate kinase</fullName>
        <shortName evidence="10">CK</shortName>
        <ecNumber evidence="10">2.7.4.25</ecNumber>
    </recommendedName>
    <alternativeName>
        <fullName evidence="10">Cytidine monophosphate kinase</fullName>
        <shortName evidence="10">CMP kinase</shortName>
    </alternativeName>
</protein>
<dbReference type="InterPro" id="IPR027417">
    <property type="entry name" value="P-loop_NTPase"/>
</dbReference>
<dbReference type="Gene3D" id="3.40.50.300">
    <property type="entry name" value="P-loop containing nucleotide triphosphate hydrolases"/>
    <property type="match status" value="1"/>
</dbReference>
<dbReference type="NCBIfam" id="TIGR00017">
    <property type="entry name" value="cmk"/>
    <property type="match status" value="1"/>
</dbReference>
<comment type="catalytic activity">
    <reaction evidence="9 10">
        <text>CMP + ATP = CDP + ADP</text>
        <dbReference type="Rhea" id="RHEA:11600"/>
        <dbReference type="ChEBI" id="CHEBI:30616"/>
        <dbReference type="ChEBI" id="CHEBI:58069"/>
        <dbReference type="ChEBI" id="CHEBI:60377"/>
        <dbReference type="ChEBI" id="CHEBI:456216"/>
        <dbReference type="EC" id="2.7.4.25"/>
    </reaction>
</comment>
<reference evidence="13 15" key="1">
    <citation type="journal article" date="2020" name="Front. Microbiol.">
        <title>Genetic Organization of the aprX-lipA2 Operon Affects the Proteolytic Potential of Pseudomonas Species in Milk.</title>
        <authorList>
            <person name="Maier C."/>
            <person name="Huptas C."/>
            <person name="von Neubeck M."/>
            <person name="Scherer S."/>
            <person name="Wenning M."/>
            <person name="Lucking G."/>
        </authorList>
    </citation>
    <scope>NUCLEOTIDE SEQUENCE [LARGE SCALE GENOMIC DNA]</scope>
    <source>
        <strain evidence="13 15">WS 5094</strain>
    </source>
</reference>
<reference evidence="12 17" key="4">
    <citation type="submission" date="2023-01" db="EMBL/GenBank/DDBJ databases">
        <title>Effects of deletion of Siderophore biosynthase gene in Pseudomonas fragi on quorum sensing and spoliage ability.</title>
        <authorList>
            <person name="Cui F."/>
            <person name="Wang D."/>
            <person name="Liu J."/>
            <person name="Wang Q."/>
            <person name="Li T."/>
            <person name="Li J."/>
        </authorList>
    </citation>
    <scope>NUCLEOTIDE SEQUENCE [LARGE SCALE GENOMIC DNA]</scope>
    <source>
        <strain evidence="12 17">MS-10</strain>
    </source>
</reference>
<evidence type="ECO:0000313" key="16">
    <source>
        <dbReference type="Proteomes" id="UP000594467"/>
    </source>
</evidence>
<keyword evidence="17" id="KW-1185">Reference proteome</keyword>
<comment type="subcellular location">
    <subcellularLocation>
        <location evidence="1 10">Cytoplasm</location>
    </subcellularLocation>
</comment>
<feature type="domain" description="Cytidylate kinase" evidence="11">
    <location>
        <begin position="8"/>
        <end position="222"/>
    </location>
</feature>
<evidence type="ECO:0000256" key="10">
    <source>
        <dbReference type="HAMAP-Rule" id="MF_00238"/>
    </source>
</evidence>
<organism evidence="13 15">
    <name type="scientific">Pseudomonas fragi</name>
    <dbReference type="NCBI Taxonomy" id="296"/>
    <lineage>
        <taxon>Bacteria</taxon>
        <taxon>Pseudomonadati</taxon>
        <taxon>Pseudomonadota</taxon>
        <taxon>Gammaproteobacteria</taxon>
        <taxon>Pseudomonadales</taxon>
        <taxon>Pseudomonadaceae</taxon>
        <taxon>Pseudomonas</taxon>
    </lineage>
</organism>
<evidence type="ECO:0000256" key="5">
    <source>
        <dbReference type="ARBA" id="ARBA00022741"/>
    </source>
</evidence>
<evidence type="ECO:0000313" key="12">
    <source>
        <dbReference type="EMBL" id="MDA7020422.1"/>
    </source>
</evidence>
<name>A0A9Q5AZH0_PSEFR</name>
<dbReference type="Proteomes" id="UP001212337">
    <property type="component" value="Unassembled WGS sequence"/>
</dbReference>
<dbReference type="PANTHER" id="PTHR21299:SF2">
    <property type="entry name" value="CYTIDYLATE KINASE"/>
    <property type="match status" value="1"/>
</dbReference>
<evidence type="ECO:0000256" key="7">
    <source>
        <dbReference type="ARBA" id="ARBA00022840"/>
    </source>
</evidence>
<dbReference type="SUPFAM" id="SSF52540">
    <property type="entry name" value="P-loop containing nucleoside triphosphate hydrolases"/>
    <property type="match status" value="1"/>
</dbReference>
<evidence type="ECO:0000256" key="6">
    <source>
        <dbReference type="ARBA" id="ARBA00022777"/>
    </source>
</evidence>
<reference evidence="14 16" key="3">
    <citation type="submission" date="2020-11" db="EMBL/GenBank/DDBJ databases">
        <title>The Complete Genome of Pseudomonas fragi A13BB.</title>
        <authorList>
            <person name="Awolope O.K."/>
            <person name="O'Driscoll N.H."/>
            <person name="Di Salvo A."/>
            <person name="Lamb A.J."/>
        </authorList>
    </citation>
    <scope>NUCLEOTIDE SEQUENCE [LARGE SCALE GENOMIC DNA]</scope>
    <source>
        <strain evidence="14 16">A13BB</strain>
    </source>
</reference>
<comment type="similarity">
    <text evidence="2 10">Belongs to the cytidylate kinase family. Type 1 subfamily.</text>
</comment>
<gene>
    <name evidence="10 13" type="primary">cmk</name>
    <name evidence="13" type="ORF">HBN89_09395</name>
    <name evidence="14" type="ORF">I5R27_15680</name>
    <name evidence="12" type="ORF">PI499_00790</name>
</gene>
<comment type="catalytic activity">
    <reaction evidence="8 10">
        <text>dCMP + ATP = dCDP + ADP</text>
        <dbReference type="Rhea" id="RHEA:25094"/>
        <dbReference type="ChEBI" id="CHEBI:30616"/>
        <dbReference type="ChEBI" id="CHEBI:57566"/>
        <dbReference type="ChEBI" id="CHEBI:58593"/>
        <dbReference type="ChEBI" id="CHEBI:456216"/>
        <dbReference type="EC" id="2.7.4.25"/>
    </reaction>
</comment>
<dbReference type="Pfam" id="PF02224">
    <property type="entry name" value="Cytidylate_kin"/>
    <property type="match status" value="1"/>
</dbReference>
<dbReference type="CDD" id="cd02020">
    <property type="entry name" value="CMPK"/>
    <property type="match status" value="1"/>
</dbReference>
<evidence type="ECO:0000313" key="14">
    <source>
        <dbReference type="EMBL" id="QPL30267.1"/>
    </source>
</evidence>
<evidence type="ECO:0000313" key="13">
    <source>
        <dbReference type="EMBL" id="NNB49485.1"/>
    </source>
</evidence>
<dbReference type="FunFam" id="3.40.50.300:FF:000262">
    <property type="entry name" value="Cytidylate kinase"/>
    <property type="match status" value="1"/>
</dbReference>
<dbReference type="Proteomes" id="UP000594467">
    <property type="component" value="Chromosome"/>
</dbReference>
<proteinExistence type="inferred from homology"/>
<dbReference type="Proteomes" id="UP000564604">
    <property type="component" value="Unassembled WGS sequence"/>
</dbReference>
<dbReference type="AlphaFoldDB" id="A0A9Q5AZH0"/>
<evidence type="ECO:0000256" key="4">
    <source>
        <dbReference type="ARBA" id="ARBA00022679"/>
    </source>
</evidence>
<accession>A0A9Q5AZH0</accession>
<dbReference type="GO" id="GO:0015949">
    <property type="term" value="P:nucleobase-containing small molecule interconversion"/>
    <property type="evidence" value="ECO:0007669"/>
    <property type="project" value="TreeGrafter"/>
</dbReference>
<dbReference type="GO" id="GO:0005524">
    <property type="term" value="F:ATP binding"/>
    <property type="evidence" value="ECO:0007669"/>
    <property type="project" value="UniProtKB-UniRule"/>
</dbReference>
<dbReference type="InterPro" id="IPR003136">
    <property type="entry name" value="Cytidylate_kin"/>
</dbReference>
<evidence type="ECO:0000256" key="3">
    <source>
        <dbReference type="ARBA" id="ARBA00022490"/>
    </source>
</evidence>
<dbReference type="EC" id="2.7.4.25" evidence="10"/>
<keyword evidence="7 10" id="KW-0067">ATP-binding</keyword>
<dbReference type="EMBL" id="JAAQYX010000010">
    <property type="protein sequence ID" value="NNB49485.1"/>
    <property type="molecule type" value="Genomic_DNA"/>
</dbReference>
<evidence type="ECO:0000256" key="1">
    <source>
        <dbReference type="ARBA" id="ARBA00004496"/>
    </source>
</evidence>
<sequence length="229" mass="24357">MMVSAPVITIDGPSGSGKGTVAGILAKRLGWNLLDSGALYRLLAFAAGNHGVALDNEALLEKLAAHLDVQFIGATDGKPARIILEGDDVTHAIRSETVAAGASKVAALPAVRDALLQRQRAFLEFPGLVADGRDMGTVVFPDAPLKVFLTASAEERARRRYLQLKAKGDDVSLSGLLDEIRARDERDTQRAIAPLKPAADAIQLDSTELSIEQVLERIMSEIALRDIAG</sequence>
<evidence type="ECO:0000259" key="11">
    <source>
        <dbReference type="Pfam" id="PF02224"/>
    </source>
</evidence>